<dbReference type="InterPro" id="IPR000644">
    <property type="entry name" value="CBS_dom"/>
</dbReference>
<keyword evidence="3 9" id="KW-0812">Transmembrane</keyword>
<dbReference type="PANTHER" id="PTHR45711">
    <property type="entry name" value="CHLORIDE CHANNEL PROTEIN"/>
    <property type="match status" value="1"/>
</dbReference>
<dbReference type="OrthoDB" id="44789at2759"/>
<reference evidence="11 12" key="1">
    <citation type="journal article" date="2012" name="Fungal Genet. Biol.">
        <title>The genome of the xerotolerant mold Wallemia sebi reveals adaptations to osmotic stress and suggests cryptic sexual reproduction.</title>
        <authorList>
            <person name="Padamsee M."/>
            <person name="Kumar T.K.A."/>
            <person name="Riley R."/>
            <person name="Binder M."/>
            <person name="Boyd A."/>
            <person name="Calvo A.M."/>
            <person name="Furukawa K."/>
            <person name="Hesse C."/>
            <person name="Hohmann S."/>
            <person name="James T.Y."/>
            <person name="LaButti K."/>
            <person name="Lapidus A."/>
            <person name="Lindquist E."/>
            <person name="Lucas S."/>
            <person name="Miller K."/>
            <person name="Shantappa S."/>
            <person name="Grigoriev I.V."/>
            <person name="Hibbett D.S."/>
            <person name="McLaughlin D.J."/>
            <person name="Spatafora J.W."/>
            <person name="Aime M.C."/>
        </authorList>
    </citation>
    <scope>NUCLEOTIDE SEQUENCE [LARGE SCALE GENOMIC DNA]</scope>
    <source>
        <strain evidence="12">ATCC MYA-4683 / CBS 633.66</strain>
    </source>
</reference>
<accession>I4YFZ5</accession>
<dbReference type="Gene3D" id="1.10.3080.10">
    <property type="entry name" value="Clc chloride channel"/>
    <property type="match status" value="1"/>
</dbReference>
<dbReference type="EMBL" id="JH668226">
    <property type="protein sequence ID" value="EIM22887.1"/>
    <property type="molecule type" value="Genomic_DNA"/>
</dbReference>
<gene>
    <name evidence="11" type="ORF">WALSEDRAFT_59668</name>
</gene>
<dbReference type="InParanoid" id="I4YFZ5"/>
<dbReference type="CDD" id="cd03684">
    <property type="entry name" value="ClC_3_like"/>
    <property type="match status" value="1"/>
</dbReference>
<protein>
    <recommendedName>
        <fullName evidence="9">Chloride channel protein</fullName>
    </recommendedName>
</protein>
<dbReference type="eggNOG" id="KOG0475">
    <property type="taxonomic scope" value="Eukaryota"/>
</dbReference>
<dbReference type="HOGENOM" id="CLU_003181_2_2_1"/>
<evidence type="ECO:0000259" key="10">
    <source>
        <dbReference type="PROSITE" id="PS51371"/>
    </source>
</evidence>
<dbReference type="Pfam" id="PF00571">
    <property type="entry name" value="CBS"/>
    <property type="match status" value="2"/>
</dbReference>
<feature type="transmembrane region" description="Helical" evidence="9">
    <location>
        <begin position="217"/>
        <end position="237"/>
    </location>
</feature>
<evidence type="ECO:0000256" key="1">
    <source>
        <dbReference type="ARBA" id="ARBA00004141"/>
    </source>
</evidence>
<sequence>MVTVWLANIKTGRCVDKIWQTSKIMCDSWTKWTDWKLLNYSIYVLLSVIFAFIAALAVKKLSSRAAGSGISEIKCIIAGFENKEYLRWPVLLVKTCTLPFAIASGLSIGKEGPSVHVACCVGELVASLFPYFHKSKLKMREILIAASAAGVACAFGSPIGGVIFSIEEMTHTYTTKMIWRSFFCALAATAMLSALNPFQTSGKLVLFQVTYDKNWHFFEIIYFILLGIFGGLFGSLVIKLNMLYVGFRRRHLSENGISEAVILALITSVICYPNPFLRTDMTESMSILFRECGGREEEDFGVCDNDRNWSTINSTLLATIVRTVLLIITYGAQVPAGIFVPSLAIGATFGRLVGTISKMLYQANPSLGIFSECNNDMNCITPGTYALLGSAATLSGVMRIWVTVPIIIFELTGALTYILPTMIVLITTKAISDFLSGGEAGIADQMIKFNQMPVLTREDEHYFNVDISSVMTRDVVVIEEEMLVRDVDSVLLNAHSRYPIVNNREDMKLVGYVDAGILSQSLASIPGLSQQAVLKFSNKRTIFDADAEPDQAEYNLNDTVNDIPMTISPTTSLDVVMKLFKKIGPSVILIAKQGVVEGIVTVKDVLRETEMIKVGNERAISATKASITEDLIDFWNKFKQRLINVQL</sequence>
<dbReference type="CDD" id="cd04591">
    <property type="entry name" value="CBS_pair_voltage-gated_CLC_euk_bac"/>
    <property type="match status" value="1"/>
</dbReference>
<dbReference type="KEGG" id="wse:WALSEDRAFT_59668"/>
<feature type="transmembrane region" description="Helical" evidence="9">
    <location>
        <begin position="257"/>
        <end position="277"/>
    </location>
</feature>
<dbReference type="GO" id="GO:0005886">
    <property type="term" value="C:plasma membrane"/>
    <property type="evidence" value="ECO:0007669"/>
    <property type="project" value="TreeGrafter"/>
</dbReference>
<evidence type="ECO:0000256" key="2">
    <source>
        <dbReference type="ARBA" id="ARBA00022448"/>
    </source>
</evidence>
<name>I4YFZ5_WALMC</name>
<dbReference type="GO" id="GO:0005794">
    <property type="term" value="C:Golgi apparatus"/>
    <property type="evidence" value="ECO:0007669"/>
    <property type="project" value="TreeGrafter"/>
</dbReference>
<dbReference type="SMART" id="SM00116">
    <property type="entry name" value="CBS"/>
    <property type="match status" value="2"/>
</dbReference>
<dbReference type="RefSeq" id="XP_006956936.1">
    <property type="nucleotide sequence ID" value="XM_006956874.1"/>
</dbReference>
<proteinExistence type="inferred from homology"/>
<comment type="caution">
    <text evidence="9">Lacks conserved residue(s) required for the propagation of feature annotation.</text>
</comment>
<keyword evidence="5 9" id="KW-0406">Ion transport</keyword>
<dbReference type="Proteomes" id="UP000005242">
    <property type="component" value="Unassembled WGS sequence"/>
</dbReference>
<evidence type="ECO:0000313" key="12">
    <source>
        <dbReference type="Proteomes" id="UP000005242"/>
    </source>
</evidence>
<dbReference type="GO" id="GO:0005247">
    <property type="term" value="F:voltage-gated chloride channel activity"/>
    <property type="evidence" value="ECO:0007669"/>
    <property type="project" value="TreeGrafter"/>
</dbReference>
<feature type="transmembrane region" description="Helical" evidence="9">
    <location>
        <begin position="37"/>
        <end position="58"/>
    </location>
</feature>
<dbReference type="GO" id="GO:0006878">
    <property type="term" value="P:intracellular copper ion homeostasis"/>
    <property type="evidence" value="ECO:0007669"/>
    <property type="project" value="TreeGrafter"/>
</dbReference>
<evidence type="ECO:0000256" key="3">
    <source>
        <dbReference type="ARBA" id="ARBA00022692"/>
    </source>
</evidence>
<dbReference type="InterPro" id="IPR014743">
    <property type="entry name" value="Cl-channel_core"/>
</dbReference>
<dbReference type="GeneID" id="18473487"/>
<dbReference type="PROSITE" id="PS51371">
    <property type="entry name" value="CBS"/>
    <property type="match status" value="1"/>
</dbReference>
<evidence type="ECO:0000256" key="4">
    <source>
        <dbReference type="ARBA" id="ARBA00022989"/>
    </source>
</evidence>
<keyword evidence="2 9" id="KW-0813">Transport</keyword>
<dbReference type="GO" id="GO:0000324">
    <property type="term" value="C:fungal-type vacuole"/>
    <property type="evidence" value="ECO:0007669"/>
    <property type="project" value="TreeGrafter"/>
</dbReference>
<comment type="subcellular location">
    <subcellularLocation>
        <location evidence="1 9">Membrane</location>
        <topology evidence="1 9">Multi-pass membrane protein</topology>
    </subcellularLocation>
</comment>
<dbReference type="GO" id="GO:0005769">
    <property type="term" value="C:early endosome"/>
    <property type="evidence" value="ECO:0007669"/>
    <property type="project" value="TreeGrafter"/>
</dbReference>
<dbReference type="Gene3D" id="3.10.580.10">
    <property type="entry name" value="CBS-domain"/>
    <property type="match status" value="1"/>
</dbReference>
<evidence type="ECO:0000256" key="8">
    <source>
        <dbReference type="PROSITE-ProRule" id="PRU00703"/>
    </source>
</evidence>
<dbReference type="FunCoup" id="I4YFZ5">
    <property type="interactions" value="200"/>
</dbReference>
<organism evidence="11 12">
    <name type="scientific">Wallemia mellicola (strain ATCC MYA-4683 / CBS 633.66)</name>
    <name type="common">Wallemia sebi (CBS 633.66)</name>
    <dbReference type="NCBI Taxonomy" id="671144"/>
    <lineage>
        <taxon>Eukaryota</taxon>
        <taxon>Fungi</taxon>
        <taxon>Dikarya</taxon>
        <taxon>Basidiomycota</taxon>
        <taxon>Wallemiomycotina</taxon>
        <taxon>Wallemiomycetes</taxon>
        <taxon>Wallemiales</taxon>
        <taxon>Wallemiaceae</taxon>
        <taxon>Wallemia</taxon>
    </lineage>
</organism>
<keyword evidence="4 9" id="KW-1133">Transmembrane helix</keyword>
<keyword evidence="7 9" id="KW-0868">Chloride</keyword>
<evidence type="ECO:0000256" key="9">
    <source>
        <dbReference type="RuleBase" id="RU361221"/>
    </source>
</evidence>
<keyword evidence="12" id="KW-1185">Reference proteome</keyword>
<dbReference type="Pfam" id="PF00654">
    <property type="entry name" value="Voltage_CLC"/>
    <property type="match status" value="1"/>
</dbReference>
<evidence type="ECO:0000313" key="11">
    <source>
        <dbReference type="EMBL" id="EIM22887.1"/>
    </source>
</evidence>
<feature type="transmembrane region" description="Helical" evidence="9">
    <location>
        <begin position="338"/>
        <end position="361"/>
    </location>
</feature>
<dbReference type="OMA" id="MFLKINM"/>
<dbReference type="GO" id="GO:0005783">
    <property type="term" value="C:endoplasmic reticulum"/>
    <property type="evidence" value="ECO:0007669"/>
    <property type="project" value="TreeGrafter"/>
</dbReference>
<keyword evidence="6 9" id="KW-0472">Membrane</keyword>
<comment type="similarity">
    <text evidence="9">Belongs to the chloride channel (TC 2.A.49) family.</text>
</comment>
<feature type="transmembrane region" description="Helical" evidence="9">
    <location>
        <begin position="144"/>
        <end position="166"/>
    </location>
</feature>
<feature type="transmembrane region" description="Helical" evidence="9">
    <location>
        <begin position="178"/>
        <end position="196"/>
    </location>
</feature>
<dbReference type="AlphaFoldDB" id="I4YFZ5"/>
<dbReference type="SUPFAM" id="SSF54631">
    <property type="entry name" value="CBS-domain pair"/>
    <property type="match status" value="1"/>
</dbReference>
<dbReference type="PANTHER" id="PTHR45711:SF9">
    <property type="entry name" value="ANION_PROTON EXCHANGE TRANSPORTER GEF1"/>
    <property type="match status" value="1"/>
</dbReference>
<dbReference type="InterPro" id="IPR046342">
    <property type="entry name" value="CBS_dom_sf"/>
</dbReference>
<evidence type="ECO:0000256" key="6">
    <source>
        <dbReference type="ARBA" id="ARBA00023136"/>
    </source>
</evidence>
<keyword evidence="8" id="KW-0129">CBS domain</keyword>
<dbReference type="InterPro" id="IPR001807">
    <property type="entry name" value="ClC"/>
</dbReference>
<dbReference type="SUPFAM" id="SSF81340">
    <property type="entry name" value="Clc chloride channel"/>
    <property type="match status" value="1"/>
</dbReference>
<evidence type="ECO:0000256" key="7">
    <source>
        <dbReference type="ARBA" id="ARBA00023214"/>
    </source>
</evidence>
<feature type="domain" description="CBS" evidence="10">
    <location>
        <begin position="471"/>
        <end position="529"/>
    </location>
</feature>
<feature type="transmembrane region" description="Helical" evidence="9">
    <location>
        <begin position="407"/>
        <end position="426"/>
    </location>
</feature>
<dbReference type="GO" id="GO:0006879">
    <property type="term" value="P:intracellular iron ion homeostasis"/>
    <property type="evidence" value="ECO:0007669"/>
    <property type="project" value="TreeGrafter"/>
</dbReference>
<dbReference type="PRINTS" id="PR00762">
    <property type="entry name" value="CLCHANNEL"/>
</dbReference>
<evidence type="ECO:0000256" key="5">
    <source>
        <dbReference type="ARBA" id="ARBA00023065"/>
    </source>
</evidence>